<organism evidence="6 7">
    <name type="scientific">Nocardioides albertanoniae</name>
    <dbReference type="NCBI Taxonomy" id="1175486"/>
    <lineage>
        <taxon>Bacteria</taxon>
        <taxon>Bacillati</taxon>
        <taxon>Actinomycetota</taxon>
        <taxon>Actinomycetes</taxon>
        <taxon>Propionibacteriales</taxon>
        <taxon>Nocardioidaceae</taxon>
        <taxon>Nocardioides</taxon>
    </lineage>
</organism>
<dbReference type="SUPFAM" id="SSF48498">
    <property type="entry name" value="Tetracyclin repressor-like, C-terminal domain"/>
    <property type="match status" value="1"/>
</dbReference>
<dbReference type="GO" id="GO:0003700">
    <property type="term" value="F:DNA-binding transcription factor activity"/>
    <property type="evidence" value="ECO:0007669"/>
    <property type="project" value="TreeGrafter"/>
</dbReference>
<dbReference type="InterPro" id="IPR009057">
    <property type="entry name" value="Homeodomain-like_sf"/>
</dbReference>
<evidence type="ECO:0000256" key="4">
    <source>
        <dbReference type="PROSITE-ProRule" id="PRU00335"/>
    </source>
</evidence>
<dbReference type="InterPro" id="IPR050109">
    <property type="entry name" value="HTH-type_TetR-like_transc_reg"/>
</dbReference>
<protein>
    <submittedName>
        <fullName evidence="6">TetR family transcriptional regulator</fullName>
    </submittedName>
</protein>
<dbReference type="InterPro" id="IPR036271">
    <property type="entry name" value="Tet_transcr_reg_TetR-rel_C_sf"/>
</dbReference>
<comment type="caution">
    <text evidence="6">The sequence shown here is derived from an EMBL/GenBank/DDBJ whole genome shotgun (WGS) entry which is preliminary data.</text>
</comment>
<accession>A0A543A4P7</accession>
<dbReference type="GO" id="GO:0000976">
    <property type="term" value="F:transcription cis-regulatory region binding"/>
    <property type="evidence" value="ECO:0007669"/>
    <property type="project" value="TreeGrafter"/>
</dbReference>
<keyword evidence="3" id="KW-0804">Transcription</keyword>
<dbReference type="RefSeq" id="WP_141779662.1">
    <property type="nucleotide sequence ID" value="NZ_VFOV01000001.1"/>
</dbReference>
<reference evidence="6 7" key="1">
    <citation type="submission" date="2019-06" db="EMBL/GenBank/DDBJ databases">
        <title>Sequencing the genomes of 1000 actinobacteria strains.</title>
        <authorList>
            <person name="Klenk H.-P."/>
        </authorList>
    </citation>
    <scope>NUCLEOTIDE SEQUENCE [LARGE SCALE GENOMIC DNA]</scope>
    <source>
        <strain evidence="6 7">DSM 25218</strain>
    </source>
</reference>
<dbReference type="Gene3D" id="1.10.357.10">
    <property type="entry name" value="Tetracycline Repressor, domain 2"/>
    <property type="match status" value="1"/>
</dbReference>
<dbReference type="Proteomes" id="UP000320209">
    <property type="component" value="Unassembled WGS sequence"/>
</dbReference>
<dbReference type="PRINTS" id="PR00455">
    <property type="entry name" value="HTHTETR"/>
</dbReference>
<proteinExistence type="predicted"/>
<dbReference type="InterPro" id="IPR025996">
    <property type="entry name" value="MT1864/Rv1816-like_C"/>
</dbReference>
<evidence type="ECO:0000256" key="2">
    <source>
        <dbReference type="ARBA" id="ARBA00023125"/>
    </source>
</evidence>
<dbReference type="PANTHER" id="PTHR30055">
    <property type="entry name" value="HTH-TYPE TRANSCRIPTIONAL REGULATOR RUTR"/>
    <property type="match status" value="1"/>
</dbReference>
<feature type="DNA-binding region" description="H-T-H motif" evidence="4">
    <location>
        <begin position="32"/>
        <end position="51"/>
    </location>
</feature>
<sequence length="190" mass="20330">MPTDRYHHGSLRRAVLDAAVEVIAESGPSALSLRDLARRAGVSHAGPAHHFGSKRGVFTALAAEGFALLAERLESERGSMADLGAAYVRFGLDHRAHFEVMFRPDLFDVDDPSVLEARQLTWSLLSGSARAATTYTDQVSPEVTELGAWALVHGFATLAAGGAISTHSPDALTDIVREAASMMFREGQNS</sequence>
<dbReference type="EMBL" id="VFOV01000001">
    <property type="protein sequence ID" value="TQL67573.1"/>
    <property type="molecule type" value="Genomic_DNA"/>
</dbReference>
<evidence type="ECO:0000259" key="5">
    <source>
        <dbReference type="PROSITE" id="PS50977"/>
    </source>
</evidence>
<keyword evidence="7" id="KW-1185">Reference proteome</keyword>
<evidence type="ECO:0000256" key="1">
    <source>
        <dbReference type="ARBA" id="ARBA00023015"/>
    </source>
</evidence>
<dbReference type="PROSITE" id="PS50977">
    <property type="entry name" value="HTH_TETR_2"/>
    <property type="match status" value="1"/>
</dbReference>
<dbReference type="Pfam" id="PF00440">
    <property type="entry name" value="TetR_N"/>
    <property type="match status" value="1"/>
</dbReference>
<gene>
    <name evidence="6" type="ORF">FB381_1454</name>
</gene>
<dbReference type="AlphaFoldDB" id="A0A543A4P7"/>
<dbReference type="OrthoDB" id="3173376at2"/>
<dbReference type="SUPFAM" id="SSF46689">
    <property type="entry name" value="Homeodomain-like"/>
    <property type="match status" value="1"/>
</dbReference>
<dbReference type="InterPro" id="IPR001647">
    <property type="entry name" value="HTH_TetR"/>
</dbReference>
<feature type="domain" description="HTH tetR-type" evidence="5">
    <location>
        <begin position="9"/>
        <end position="69"/>
    </location>
</feature>
<keyword evidence="1" id="KW-0805">Transcription regulation</keyword>
<evidence type="ECO:0000313" key="7">
    <source>
        <dbReference type="Proteomes" id="UP000320209"/>
    </source>
</evidence>
<dbReference type="Pfam" id="PF13305">
    <property type="entry name" value="TetR_C_33"/>
    <property type="match status" value="1"/>
</dbReference>
<keyword evidence="2 4" id="KW-0238">DNA-binding</keyword>
<evidence type="ECO:0000313" key="6">
    <source>
        <dbReference type="EMBL" id="TQL67573.1"/>
    </source>
</evidence>
<dbReference type="PANTHER" id="PTHR30055:SF220">
    <property type="entry name" value="TETR-FAMILY REGULATORY PROTEIN"/>
    <property type="match status" value="1"/>
</dbReference>
<name>A0A543A4P7_9ACTN</name>
<evidence type="ECO:0000256" key="3">
    <source>
        <dbReference type="ARBA" id="ARBA00023163"/>
    </source>
</evidence>